<gene>
    <name evidence="1" type="ORF">AMECASPLE_039582</name>
</gene>
<proteinExistence type="predicted"/>
<evidence type="ECO:0000313" key="2">
    <source>
        <dbReference type="Proteomes" id="UP001469553"/>
    </source>
</evidence>
<dbReference type="EMBL" id="JAHRIP010093217">
    <property type="protein sequence ID" value="MEQ2317126.1"/>
    <property type="molecule type" value="Genomic_DNA"/>
</dbReference>
<organism evidence="1 2">
    <name type="scientific">Ameca splendens</name>
    <dbReference type="NCBI Taxonomy" id="208324"/>
    <lineage>
        <taxon>Eukaryota</taxon>
        <taxon>Metazoa</taxon>
        <taxon>Chordata</taxon>
        <taxon>Craniata</taxon>
        <taxon>Vertebrata</taxon>
        <taxon>Euteleostomi</taxon>
        <taxon>Actinopterygii</taxon>
        <taxon>Neopterygii</taxon>
        <taxon>Teleostei</taxon>
        <taxon>Neoteleostei</taxon>
        <taxon>Acanthomorphata</taxon>
        <taxon>Ovalentaria</taxon>
        <taxon>Atherinomorphae</taxon>
        <taxon>Cyprinodontiformes</taxon>
        <taxon>Goodeidae</taxon>
        <taxon>Ameca</taxon>
    </lineage>
</organism>
<dbReference type="Proteomes" id="UP001469553">
    <property type="component" value="Unassembled WGS sequence"/>
</dbReference>
<protein>
    <submittedName>
        <fullName evidence="1">Uncharacterized protein</fullName>
    </submittedName>
</protein>
<evidence type="ECO:0000313" key="1">
    <source>
        <dbReference type="EMBL" id="MEQ2317126.1"/>
    </source>
</evidence>
<keyword evidence="2" id="KW-1185">Reference proteome</keyword>
<comment type="caution">
    <text evidence="1">The sequence shown here is derived from an EMBL/GenBank/DDBJ whole genome shotgun (WGS) entry which is preliminary data.</text>
</comment>
<accession>A0ABV1AFS0</accession>
<name>A0ABV1AFS0_9TELE</name>
<reference evidence="1 2" key="1">
    <citation type="submission" date="2021-06" db="EMBL/GenBank/DDBJ databases">
        <authorList>
            <person name="Palmer J.M."/>
        </authorList>
    </citation>
    <scope>NUCLEOTIDE SEQUENCE [LARGE SCALE GENOMIC DNA]</scope>
    <source>
        <strain evidence="1 2">AS_MEX2019</strain>
        <tissue evidence="1">Muscle</tissue>
    </source>
</reference>
<sequence length="67" mass="7666">MTSTVSKDFIDAEHEEVSLQKLQLASDIPDLLCSSHRISAKSKKNSWSLPTLYLFLLYNSVRIYMTT</sequence>